<gene>
    <name evidence="1" type="ORF">Tcan_15568</name>
</gene>
<evidence type="ECO:0000313" key="1">
    <source>
        <dbReference type="EMBL" id="KHN83940.1"/>
    </source>
</evidence>
<protein>
    <submittedName>
        <fullName evidence="1">Uncharacterized protein</fullName>
    </submittedName>
</protein>
<dbReference type="AlphaFoldDB" id="A0A0B2VSF9"/>
<name>A0A0B2VSF9_TOXCA</name>
<accession>A0A0B2VSF9</accession>
<dbReference type="OrthoDB" id="5876419at2759"/>
<comment type="caution">
    <text evidence="1">The sequence shown here is derived from an EMBL/GenBank/DDBJ whole genome shotgun (WGS) entry which is preliminary data.</text>
</comment>
<dbReference type="EMBL" id="JPKZ01001120">
    <property type="protein sequence ID" value="KHN83940.1"/>
    <property type="molecule type" value="Genomic_DNA"/>
</dbReference>
<organism evidence="1 2">
    <name type="scientific">Toxocara canis</name>
    <name type="common">Canine roundworm</name>
    <dbReference type="NCBI Taxonomy" id="6265"/>
    <lineage>
        <taxon>Eukaryota</taxon>
        <taxon>Metazoa</taxon>
        <taxon>Ecdysozoa</taxon>
        <taxon>Nematoda</taxon>
        <taxon>Chromadorea</taxon>
        <taxon>Rhabditida</taxon>
        <taxon>Spirurina</taxon>
        <taxon>Ascaridomorpha</taxon>
        <taxon>Ascaridoidea</taxon>
        <taxon>Toxocaridae</taxon>
        <taxon>Toxocara</taxon>
    </lineage>
</organism>
<evidence type="ECO:0000313" key="2">
    <source>
        <dbReference type="Proteomes" id="UP000031036"/>
    </source>
</evidence>
<dbReference type="Proteomes" id="UP000031036">
    <property type="component" value="Unassembled WGS sequence"/>
</dbReference>
<proteinExistence type="predicted"/>
<keyword evidence="2" id="KW-1185">Reference proteome</keyword>
<sequence>MDAGDDDDGRVYLVASKPSYVDEEGNDVQPINWPYVESPLRYMKRRVSEREINSLLKGTWLG</sequence>
<reference evidence="1 2" key="1">
    <citation type="submission" date="2014-11" db="EMBL/GenBank/DDBJ databases">
        <title>Genetic blueprint of the zoonotic pathogen Toxocara canis.</title>
        <authorList>
            <person name="Zhu X.-Q."/>
            <person name="Korhonen P.K."/>
            <person name="Cai H."/>
            <person name="Young N.D."/>
            <person name="Nejsum P."/>
            <person name="von Samson-Himmelstjerna G."/>
            <person name="Boag P.R."/>
            <person name="Tan P."/>
            <person name="Li Q."/>
            <person name="Min J."/>
            <person name="Yang Y."/>
            <person name="Wang X."/>
            <person name="Fang X."/>
            <person name="Hall R.S."/>
            <person name="Hofmann A."/>
            <person name="Sternberg P.W."/>
            <person name="Jex A.R."/>
            <person name="Gasser R.B."/>
        </authorList>
    </citation>
    <scope>NUCLEOTIDE SEQUENCE [LARGE SCALE GENOMIC DNA]</scope>
    <source>
        <strain evidence="1">PN_DK_2014</strain>
    </source>
</reference>